<evidence type="ECO:0000256" key="2">
    <source>
        <dbReference type="ARBA" id="ARBA00023002"/>
    </source>
</evidence>
<proteinExistence type="inferred from homology"/>
<dbReference type="Proteomes" id="UP000198290">
    <property type="component" value="Chromosome"/>
</dbReference>
<dbReference type="CDD" id="cd05233">
    <property type="entry name" value="SDR_c"/>
    <property type="match status" value="1"/>
</dbReference>
<dbReference type="PANTHER" id="PTHR43477">
    <property type="entry name" value="DIHYDROANTICAPSIN 7-DEHYDROGENASE"/>
    <property type="match status" value="1"/>
</dbReference>
<dbReference type="PROSITE" id="PS51257">
    <property type="entry name" value="PROKAR_LIPOPROTEIN"/>
    <property type="match status" value="1"/>
</dbReference>
<dbReference type="InterPro" id="IPR002347">
    <property type="entry name" value="SDR_fam"/>
</dbReference>
<dbReference type="RefSeq" id="WP_089082660.1">
    <property type="nucleotide sequence ID" value="NZ_AP018823.1"/>
</dbReference>
<dbReference type="AlphaFoldDB" id="A0A3G9GDG7"/>
<name>A0A3G9GDG7_9NEIS</name>
<dbReference type="InterPro" id="IPR057326">
    <property type="entry name" value="KR_dom"/>
</dbReference>
<dbReference type="STRING" id="332411.VI06_12105"/>
<feature type="domain" description="Ketoreductase" evidence="3">
    <location>
        <begin position="6"/>
        <end position="180"/>
    </location>
</feature>
<dbReference type="KEGG" id="amah:DLM_0628"/>
<evidence type="ECO:0000313" key="5">
    <source>
        <dbReference type="Proteomes" id="UP000198290"/>
    </source>
</evidence>
<dbReference type="SUPFAM" id="SSF51735">
    <property type="entry name" value="NAD(P)-binding Rossmann-fold domains"/>
    <property type="match status" value="1"/>
</dbReference>
<sequence length="263" mass="26900">MVAQAKTVVITGAGSGIGAACAALLAADGVQLVLIGRRAAPLQQLAAQYGALALDGDAADSTRWPGWLAQIRQRCGAIDGLLCCAGGLGMGSALQTDDAAWHAAMRANLDTAFVAARACLPDLIASRGAMVLLASIASLAAGPEVCGYTTAKHALIGLTRSLARDYGPHGVRVNAVCPGWVKTPMADEEMQPLMQQYGDSLDQAYARVTADVPLRRAAAPEEIASICRFLLSEQASIITGAAIVADGGSSIVDVPTLAFNALS</sequence>
<dbReference type="EMBL" id="AP018823">
    <property type="protein sequence ID" value="BBF84281.1"/>
    <property type="molecule type" value="Genomic_DNA"/>
</dbReference>
<dbReference type="PROSITE" id="PS00061">
    <property type="entry name" value="ADH_SHORT"/>
    <property type="match status" value="1"/>
</dbReference>
<organism evidence="4 5">
    <name type="scientific">Aquitalea magnusonii</name>
    <dbReference type="NCBI Taxonomy" id="332411"/>
    <lineage>
        <taxon>Bacteria</taxon>
        <taxon>Pseudomonadati</taxon>
        <taxon>Pseudomonadota</taxon>
        <taxon>Betaproteobacteria</taxon>
        <taxon>Neisseriales</taxon>
        <taxon>Chromobacteriaceae</taxon>
        <taxon>Aquitalea</taxon>
    </lineage>
</organism>
<accession>A0A3G9GDG7</accession>
<dbReference type="InterPro" id="IPR020904">
    <property type="entry name" value="Sc_DH/Rdtase_CS"/>
</dbReference>
<reference evidence="5" key="3">
    <citation type="journal article" date="2017" name="Plant Physiol. Biochem.">
        <title>Differential oxidative and antioxidative response of duckweed Lemna minor toward plant growth promoting/inhibiting bacteria.</title>
        <authorList>
            <person name="Ishizawa H."/>
            <person name="Kuroda M."/>
            <person name="Morikawa M."/>
            <person name="Ike M."/>
        </authorList>
    </citation>
    <scope>NUCLEOTIDE SEQUENCE [LARGE SCALE GENOMIC DNA]</scope>
    <source>
        <strain evidence="5">H3</strain>
    </source>
</reference>
<dbReference type="OrthoDB" id="9803628at2"/>
<comment type="similarity">
    <text evidence="1">Belongs to the short-chain dehydrogenases/reductases (SDR) family.</text>
</comment>
<dbReference type="InterPro" id="IPR051122">
    <property type="entry name" value="SDR_DHRS6-like"/>
</dbReference>
<dbReference type="GO" id="GO:0016491">
    <property type="term" value="F:oxidoreductase activity"/>
    <property type="evidence" value="ECO:0007669"/>
    <property type="project" value="UniProtKB-KW"/>
</dbReference>
<dbReference type="SMART" id="SM00822">
    <property type="entry name" value="PKS_KR"/>
    <property type="match status" value="1"/>
</dbReference>
<protein>
    <submittedName>
        <fullName evidence="4">MoaE protein</fullName>
    </submittedName>
</protein>
<dbReference type="PRINTS" id="PR00081">
    <property type="entry name" value="GDHRDH"/>
</dbReference>
<dbReference type="FunFam" id="3.40.50.720:FF:000084">
    <property type="entry name" value="Short-chain dehydrogenase reductase"/>
    <property type="match status" value="1"/>
</dbReference>
<dbReference type="Gene3D" id="3.40.50.720">
    <property type="entry name" value="NAD(P)-binding Rossmann-like Domain"/>
    <property type="match status" value="1"/>
</dbReference>
<evidence type="ECO:0000313" key="4">
    <source>
        <dbReference type="EMBL" id="BBF84281.1"/>
    </source>
</evidence>
<dbReference type="PANTHER" id="PTHR43477:SF1">
    <property type="entry name" value="DIHYDROANTICAPSIN 7-DEHYDROGENASE"/>
    <property type="match status" value="1"/>
</dbReference>
<keyword evidence="2" id="KW-0560">Oxidoreductase</keyword>
<dbReference type="Pfam" id="PF13561">
    <property type="entry name" value="adh_short_C2"/>
    <property type="match status" value="1"/>
</dbReference>
<gene>
    <name evidence="4" type="ORF">DLM_0628</name>
</gene>
<dbReference type="InterPro" id="IPR036291">
    <property type="entry name" value="NAD(P)-bd_dom_sf"/>
</dbReference>
<reference evidence="4 5" key="2">
    <citation type="journal article" date="2017" name="Genome Announc.">
        <title>Draft genome sequence of Aquitalea magnusonii strain H3, a plant growth-promoting bacterium of duckweed Lemna minor.</title>
        <authorList>
            <person name="Ishizawa H."/>
            <person name="Kuroda M."/>
            <person name="Ike M."/>
        </authorList>
    </citation>
    <scope>NUCLEOTIDE SEQUENCE [LARGE SCALE GENOMIC DNA]</scope>
    <source>
        <strain evidence="4 5">H3</strain>
    </source>
</reference>
<keyword evidence="5" id="KW-1185">Reference proteome</keyword>
<evidence type="ECO:0000259" key="3">
    <source>
        <dbReference type="SMART" id="SM00822"/>
    </source>
</evidence>
<evidence type="ECO:0000256" key="1">
    <source>
        <dbReference type="ARBA" id="ARBA00006484"/>
    </source>
</evidence>
<reference evidence="5" key="1">
    <citation type="journal article" date="2017" name="Biotechnol. Biofuels">
        <title>Evaluation of environmental bacterial communities as a factor affecting the growth of duckweed Lemna minor.</title>
        <authorList>
            <person name="Ishizawa H."/>
            <person name="Kuroda M."/>
            <person name="Morikawa M."/>
            <person name="Ike M."/>
        </authorList>
    </citation>
    <scope>NUCLEOTIDE SEQUENCE [LARGE SCALE GENOMIC DNA]</scope>
    <source>
        <strain evidence="5">H3</strain>
    </source>
</reference>